<keyword evidence="4 7" id="KW-0812">Transmembrane</keyword>
<evidence type="ECO:0000256" key="5">
    <source>
        <dbReference type="ARBA" id="ARBA00023136"/>
    </source>
</evidence>
<evidence type="ECO:0000313" key="10">
    <source>
        <dbReference type="Proteomes" id="UP000198951"/>
    </source>
</evidence>
<proteinExistence type="inferred from homology"/>
<dbReference type="RefSeq" id="WP_091090371.1">
    <property type="nucleotide sequence ID" value="NZ_FNRD01000008.1"/>
</dbReference>
<dbReference type="Gene3D" id="2.170.130.10">
    <property type="entry name" value="TonB-dependent receptor, plug domain"/>
    <property type="match status" value="1"/>
</dbReference>
<name>A0A1H4DT79_9FLAO</name>
<dbReference type="InterPro" id="IPR008969">
    <property type="entry name" value="CarboxyPept-like_regulatory"/>
</dbReference>
<dbReference type="AlphaFoldDB" id="A0A1H4DT79"/>
<dbReference type="InterPro" id="IPR036942">
    <property type="entry name" value="Beta-barrel_TonB_sf"/>
</dbReference>
<evidence type="ECO:0000313" key="9">
    <source>
        <dbReference type="EMBL" id="SEA75954.1"/>
    </source>
</evidence>
<accession>A0A1H4DT79</accession>
<dbReference type="Proteomes" id="UP000198951">
    <property type="component" value="Unassembled WGS sequence"/>
</dbReference>
<dbReference type="InterPro" id="IPR037066">
    <property type="entry name" value="Plug_dom_sf"/>
</dbReference>
<dbReference type="PROSITE" id="PS52016">
    <property type="entry name" value="TONB_DEPENDENT_REC_3"/>
    <property type="match status" value="1"/>
</dbReference>
<dbReference type="Gene3D" id="2.60.40.1120">
    <property type="entry name" value="Carboxypeptidase-like, regulatory domain"/>
    <property type="match status" value="1"/>
</dbReference>
<keyword evidence="6 7" id="KW-0998">Cell outer membrane</keyword>
<dbReference type="Gene3D" id="2.40.170.20">
    <property type="entry name" value="TonB-dependent receptor, beta-barrel domain"/>
    <property type="match status" value="1"/>
</dbReference>
<dbReference type="InterPro" id="IPR039426">
    <property type="entry name" value="TonB-dep_rcpt-like"/>
</dbReference>
<dbReference type="STRING" id="150146.SAMN05443667_108109"/>
<dbReference type="NCBIfam" id="TIGR04056">
    <property type="entry name" value="OMP_RagA_SusC"/>
    <property type="match status" value="1"/>
</dbReference>
<dbReference type="NCBIfam" id="TIGR04057">
    <property type="entry name" value="SusC_RagA_signa"/>
    <property type="match status" value="1"/>
</dbReference>
<dbReference type="OrthoDB" id="9768177at2"/>
<comment type="similarity">
    <text evidence="7">Belongs to the TonB-dependent receptor family.</text>
</comment>
<keyword evidence="10" id="KW-1185">Reference proteome</keyword>
<keyword evidence="3 7" id="KW-1134">Transmembrane beta strand</keyword>
<evidence type="ECO:0000256" key="6">
    <source>
        <dbReference type="ARBA" id="ARBA00023237"/>
    </source>
</evidence>
<organism evidence="9 10">
    <name type="scientific">Flavobacterium gillisiae</name>
    <dbReference type="NCBI Taxonomy" id="150146"/>
    <lineage>
        <taxon>Bacteria</taxon>
        <taxon>Pseudomonadati</taxon>
        <taxon>Bacteroidota</taxon>
        <taxon>Flavobacteriia</taxon>
        <taxon>Flavobacteriales</taxon>
        <taxon>Flavobacteriaceae</taxon>
        <taxon>Flavobacterium</taxon>
    </lineage>
</organism>
<sequence length="1236" mass="137161">MKKPVVKQRLLFRIMKITLFQFVLAFVFSTVTMANSVKGQKKLDTKVTISISNLSLFNALSKLEKNANVKFSYNSRISQLDQKVNINATDETLSSILSSILKPLNIEYSEVSNQIVLQNKIAEDGIMGFEPLKSLSQNLLPLPIVKGKVIDERGSPLPGATVLAKGTTKTVLTDANGDFTIDMPTNSTRLVISYIGMQSQEVGIKTTPITVVLVDEANNLSEVVITTGYEKTSKRTFTGAVSKITGTELLVEGVVDISRMIEGKAAGVTVQNVTGTFGTAPKITVRGSSSIFGDTKPLWVIDGIVQEDIVNLSFADLASGNSETLLSSSIAGLNPNDVLSIEVLKDASATSIYGSRSLNGVVVVTTKQGRRESPLSVTYSLEETARLVPSYNQYDILNSQETMSILKEIEAKGFLSLPSTSQGRYGGVYNILANAINTYDQTNGTYGVKNDEPSRNAFLKKYELGNTNWFKVLFRPSITQNHSLSFSGGGKNNAYFASLGFYNDPGWTVADGVSQLTSNIKNTFFINDKLNLTLSTQASVRDQSAPGSYDSLKDGVSGSTTRDFDINPFSYVLNTNRTLRPYDDNGNYEYYRNNWAPLNIVEELKNNYMDIKVKDIRFQADLAYKINPKLTYNFTANARYANTTREHNILENSNIVGAYNAQETTIVRDANIFLYQDPDNLTAPKVSVLPNGGILRKFTNELTSYNIRNSFNYKNVFKDTHELEALFGQELRSVDRNSNNFTAYGLQYDRGLTAFTDPRILEKLINGGESYYAFNEERERTVGFFGKVGYTYDRRYTGSVTGRYDGSNRQGNSTSSRWLPTYTFSGKWNIMEEDFMKNAKTITNLSLRGSYGLTATAGPATNSLAIYKSFITNRLNLSDRETGLNIDELQNADLTWEKQFETNIGLDLGLFDNRVQFTTDVYSRKAFDLVDFVTTSGIGGQKLKQGNNADMETRGIEMSLSTKNLNNTRLKWSTSFNFSIYNQEITKLQNNPSVLGLVDGTGGNTVGHPRNALYSYQFTGLNNQGLPTFVMADGEDDNIAGANFQDSDDVTKYLKYEGSIEPNKSAGISNTFTYDNWSLNVFIVAAGGNKVRLNPIYSDVYDDLTVFTKEFTNRWINAGDEALTNIPVIADQRLIANYAAQSKDLTRAYNAYNFSDERVADGTFVRLKNVSLSYEFPKDLKKKLGLNVFSMKASTANPLLIYSDKKLNGQDPEFYRSGGVSQPITSQYTFSINVSF</sequence>
<dbReference type="Pfam" id="PF07715">
    <property type="entry name" value="Plug"/>
    <property type="match status" value="1"/>
</dbReference>
<dbReference type="InterPro" id="IPR023996">
    <property type="entry name" value="TonB-dep_OMP_SusC/RagA"/>
</dbReference>
<keyword evidence="5 7" id="KW-0472">Membrane</keyword>
<feature type="domain" description="Secretin/TonB short N-terminal" evidence="8">
    <location>
        <begin position="69"/>
        <end position="120"/>
    </location>
</feature>
<dbReference type="Pfam" id="PF13715">
    <property type="entry name" value="CarbopepD_reg_2"/>
    <property type="match status" value="1"/>
</dbReference>
<evidence type="ECO:0000256" key="7">
    <source>
        <dbReference type="PROSITE-ProRule" id="PRU01360"/>
    </source>
</evidence>
<evidence type="ECO:0000256" key="4">
    <source>
        <dbReference type="ARBA" id="ARBA00022692"/>
    </source>
</evidence>
<dbReference type="EMBL" id="FNRD01000008">
    <property type="protein sequence ID" value="SEA75954.1"/>
    <property type="molecule type" value="Genomic_DNA"/>
</dbReference>
<dbReference type="InterPro" id="IPR012910">
    <property type="entry name" value="Plug_dom"/>
</dbReference>
<evidence type="ECO:0000256" key="2">
    <source>
        <dbReference type="ARBA" id="ARBA00022448"/>
    </source>
</evidence>
<dbReference type="SUPFAM" id="SSF49464">
    <property type="entry name" value="Carboxypeptidase regulatory domain-like"/>
    <property type="match status" value="1"/>
</dbReference>
<reference evidence="10" key="1">
    <citation type="submission" date="2016-10" db="EMBL/GenBank/DDBJ databases">
        <authorList>
            <person name="Varghese N."/>
            <person name="Submissions S."/>
        </authorList>
    </citation>
    <scope>NUCLEOTIDE SEQUENCE [LARGE SCALE GENOMIC DNA]</scope>
    <source>
        <strain evidence="10">DSM 22376</strain>
    </source>
</reference>
<dbReference type="InterPro" id="IPR011662">
    <property type="entry name" value="Secretin/TonB_short_N"/>
</dbReference>
<comment type="subcellular location">
    <subcellularLocation>
        <location evidence="1 7">Cell outer membrane</location>
        <topology evidence="1 7">Multi-pass membrane protein</topology>
    </subcellularLocation>
</comment>
<dbReference type="GO" id="GO:0009279">
    <property type="term" value="C:cell outer membrane"/>
    <property type="evidence" value="ECO:0007669"/>
    <property type="project" value="UniProtKB-SubCell"/>
</dbReference>
<gene>
    <name evidence="9" type="ORF">SAMN05443667_108109</name>
</gene>
<evidence type="ECO:0000256" key="1">
    <source>
        <dbReference type="ARBA" id="ARBA00004571"/>
    </source>
</evidence>
<dbReference type="SUPFAM" id="SSF56935">
    <property type="entry name" value="Porins"/>
    <property type="match status" value="1"/>
</dbReference>
<dbReference type="InterPro" id="IPR023997">
    <property type="entry name" value="TonB-dep_OMP_SusC/RagA_CS"/>
</dbReference>
<protein>
    <submittedName>
        <fullName evidence="9">TonB-linked outer membrane protein, SusC/RagA family</fullName>
    </submittedName>
</protein>
<evidence type="ECO:0000259" key="8">
    <source>
        <dbReference type="SMART" id="SM00965"/>
    </source>
</evidence>
<dbReference type="SMART" id="SM00965">
    <property type="entry name" value="STN"/>
    <property type="match status" value="1"/>
</dbReference>
<evidence type="ECO:0000256" key="3">
    <source>
        <dbReference type="ARBA" id="ARBA00022452"/>
    </source>
</evidence>
<keyword evidence="2 7" id="KW-0813">Transport</keyword>